<name>A0AAV1Z6C6_9ARAC</name>
<protein>
    <submittedName>
        <fullName evidence="2">Uncharacterized protein</fullName>
    </submittedName>
</protein>
<dbReference type="AlphaFoldDB" id="A0AAV1Z6C6"/>
<feature type="compositionally biased region" description="Polar residues" evidence="1">
    <location>
        <begin position="42"/>
        <end position="51"/>
    </location>
</feature>
<gene>
    <name evidence="2" type="ORF">LARSCL_LOCUS3409</name>
</gene>
<comment type="caution">
    <text evidence="2">The sequence shown here is derived from an EMBL/GenBank/DDBJ whole genome shotgun (WGS) entry which is preliminary data.</text>
</comment>
<evidence type="ECO:0000313" key="3">
    <source>
        <dbReference type="Proteomes" id="UP001497382"/>
    </source>
</evidence>
<accession>A0AAV1Z6C6</accession>
<keyword evidence="3" id="KW-1185">Reference proteome</keyword>
<feature type="compositionally biased region" description="Polar residues" evidence="1">
    <location>
        <begin position="72"/>
        <end position="85"/>
    </location>
</feature>
<sequence>MDCKNDEIFSPVKNSDEENKQHSDSFSEFLKGPDAFRKISKSEGNVNENTLSIKSISSKESSKALQDKSAKNEANQAKISSSSSTLDEALLIRLESSCSLKKVEADNLQSGSTKNNDDFSDTSLAAMHDEQIEAQCKIERKHASNTNMSQLCSTKKSLQANAAIVSRATTSKEMKKTKQQTLFSQCDPSSELCSVESSVKSEAVDVSEAFGFKEIKKSHPLSSLKNDNPLSQIQSMVEKMVSDAVESQVDNLQQLIWSHHHSVSKVLLETKETLENRHASEKETLCKIMEELAEENLQLRNAASGHE</sequence>
<organism evidence="2 3">
    <name type="scientific">Larinioides sclopetarius</name>
    <dbReference type="NCBI Taxonomy" id="280406"/>
    <lineage>
        <taxon>Eukaryota</taxon>
        <taxon>Metazoa</taxon>
        <taxon>Ecdysozoa</taxon>
        <taxon>Arthropoda</taxon>
        <taxon>Chelicerata</taxon>
        <taxon>Arachnida</taxon>
        <taxon>Araneae</taxon>
        <taxon>Araneomorphae</taxon>
        <taxon>Entelegynae</taxon>
        <taxon>Araneoidea</taxon>
        <taxon>Araneidae</taxon>
        <taxon>Larinioides</taxon>
    </lineage>
</organism>
<dbReference type="Proteomes" id="UP001497382">
    <property type="component" value="Unassembled WGS sequence"/>
</dbReference>
<dbReference type="EMBL" id="CAXIEN010000026">
    <property type="protein sequence ID" value="CAL1267013.1"/>
    <property type="molecule type" value="Genomic_DNA"/>
</dbReference>
<evidence type="ECO:0000256" key="1">
    <source>
        <dbReference type="SAM" id="MobiDB-lite"/>
    </source>
</evidence>
<feature type="compositionally biased region" description="Basic and acidic residues" evidence="1">
    <location>
        <begin position="60"/>
        <end position="71"/>
    </location>
</feature>
<feature type="compositionally biased region" description="Basic and acidic residues" evidence="1">
    <location>
        <begin position="14"/>
        <end position="25"/>
    </location>
</feature>
<proteinExistence type="predicted"/>
<evidence type="ECO:0000313" key="2">
    <source>
        <dbReference type="EMBL" id="CAL1267013.1"/>
    </source>
</evidence>
<reference evidence="2 3" key="1">
    <citation type="submission" date="2024-04" db="EMBL/GenBank/DDBJ databases">
        <authorList>
            <person name="Rising A."/>
            <person name="Reimegard J."/>
            <person name="Sonavane S."/>
            <person name="Akerstrom W."/>
            <person name="Nylinder S."/>
            <person name="Hedman E."/>
            <person name="Kallberg Y."/>
        </authorList>
    </citation>
    <scope>NUCLEOTIDE SEQUENCE [LARGE SCALE GENOMIC DNA]</scope>
</reference>
<feature type="region of interest" description="Disordered" evidence="1">
    <location>
        <begin position="1"/>
        <end position="85"/>
    </location>
</feature>